<dbReference type="PANTHER" id="PTHR43731">
    <property type="entry name" value="RHOMBOID PROTEASE"/>
    <property type="match status" value="1"/>
</dbReference>
<dbReference type="InterPro" id="IPR022764">
    <property type="entry name" value="Peptidase_S54_rhomboid_dom"/>
</dbReference>
<keyword evidence="6 7" id="KW-0472">Membrane</keyword>
<dbReference type="Pfam" id="PF20216">
    <property type="entry name" value="DUF6576"/>
    <property type="match status" value="1"/>
</dbReference>
<evidence type="ECO:0000256" key="5">
    <source>
        <dbReference type="ARBA" id="ARBA00022989"/>
    </source>
</evidence>
<feature type="transmembrane region" description="Helical" evidence="7">
    <location>
        <begin position="139"/>
        <end position="158"/>
    </location>
</feature>
<evidence type="ECO:0000313" key="10">
    <source>
        <dbReference type="EMBL" id="RAJ83140.1"/>
    </source>
</evidence>
<evidence type="ECO:0000256" key="7">
    <source>
        <dbReference type="SAM" id="Phobius"/>
    </source>
</evidence>
<feature type="transmembrane region" description="Helical" evidence="7">
    <location>
        <begin position="47"/>
        <end position="70"/>
    </location>
</feature>
<dbReference type="EMBL" id="QLMA01000003">
    <property type="protein sequence ID" value="RAJ83140.1"/>
    <property type="molecule type" value="Genomic_DNA"/>
</dbReference>
<keyword evidence="3 7" id="KW-0812">Transmembrane</keyword>
<evidence type="ECO:0000259" key="9">
    <source>
        <dbReference type="Pfam" id="PF20216"/>
    </source>
</evidence>
<proteinExistence type="inferred from homology"/>
<evidence type="ECO:0000256" key="3">
    <source>
        <dbReference type="ARBA" id="ARBA00022692"/>
    </source>
</evidence>
<comment type="subcellular location">
    <subcellularLocation>
        <location evidence="1">Membrane</location>
        <topology evidence="1">Multi-pass membrane protein</topology>
    </subcellularLocation>
</comment>
<feature type="transmembrane region" description="Helical" evidence="7">
    <location>
        <begin position="6"/>
        <end position="26"/>
    </location>
</feature>
<feature type="transmembrane region" description="Helical" evidence="7">
    <location>
        <begin position="170"/>
        <end position="186"/>
    </location>
</feature>
<keyword evidence="4" id="KW-0378">Hydrolase</keyword>
<gene>
    <name evidence="10" type="ORF">CLV59_10399</name>
</gene>
<dbReference type="GO" id="GO:0016020">
    <property type="term" value="C:membrane"/>
    <property type="evidence" value="ECO:0007669"/>
    <property type="project" value="UniProtKB-SubCell"/>
</dbReference>
<dbReference type="Gene3D" id="1.20.1540.10">
    <property type="entry name" value="Rhomboid-like"/>
    <property type="match status" value="1"/>
</dbReference>
<keyword evidence="10" id="KW-0645">Protease</keyword>
<feature type="domain" description="Peptidase S54 rhomboid" evidence="8">
    <location>
        <begin position="43"/>
        <end position="186"/>
    </location>
</feature>
<dbReference type="GO" id="GO:0006508">
    <property type="term" value="P:proteolysis"/>
    <property type="evidence" value="ECO:0007669"/>
    <property type="project" value="UniProtKB-KW"/>
</dbReference>
<protein>
    <submittedName>
        <fullName evidence="10">Membrane associated rhomboid family serine protease</fullName>
    </submittedName>
</protein>
<feature type="transmembrane region" description="Helical" evidence="7">
    <location>
        <begin position="108"/>
        <end position="127"/>
    </location>
</feature>
<comment type="caution">
    <text evidence="10">The sequence shown here is derived from an EMBL/GenBank/DDBJ whole genome shotgun (WGS) entry which is preliminary data.</text>
</comment>
<evidence type="ECO:0000256" key="4">
    <source>
        <dbReference type="ARBA" id="ARBA00022801"/>
    </source>
</evidence>
<feature type="transmembrane region" description="Helical" evidence="7">
    <location>
        <begin position="192"/>
        <end position="214"/>
    </location>
</feature>
<accession>A0A327W441</accession>
<evidence type="ECO:0000313" key="11">
    <source>
        <dbReference type="Proteomes" id="UP000249819"/>
    </source>
</evidence>
<dbReference type="OrthoDB" id="9807874at2"/>
<dbReference type="PANTHER" id="PTHR43731:SF14">
    <property type="entry name" value="PRESENILIN-ASSOCIATED RHOMBOID-LIKE PROTEIN, MITOCHONDRIAL"/>
    <property type="match status" value="1"/>
</dbReference>
<comment type="similarity">
    <text evidence="2">Belongs to the peptidase S54 family.</text>
</comment>
<dbReference type="Pfam" id="PF01694">
    <property type="entry name" value="Rhomboid"/>
    <property type="match status" value="1"/>
</dbReference>
<dbReference type="InterPro" id="IPR035952">
    <property type="entry name" value="Rhomboid-like_sf"/>
</dbReference>
<dbReference type="SUPFAM" id="SSF144091">
    <property type="entry name" value="Rhomboid-like"/>
    <property type="match status" value="1"/>
</dbReference>
<dbReference type="AlphaFoldDB" id="A0A327W441"/>
<dbReference type="GO" id="GO:0004252">
    <property type="term" value="F:serine-type endopeptidase activity"/>
    <property type="evidence" value="ECO:0007669"/>
    <property type="project" value="InterPro"/>
</dbReference>
<evidence type="ECO:0000259" key="8">
    <source>
        <dbReference type="Pfam" id="PF01694"/>
    </source>
</evidence>
<reference evidence="10 11" key="1">
    <citation type="submission" date="2018-06" db="EMBL/GenBank/DDBJ databases">
        <title>Genomic Encyclopedia of Archaeal and Bacterial Type Strains, Phase II (KMG-II): from individual species to whole genera.</title>
        <authorList>
            <person name="Goeker M."/>
        </authorList>
    </citation>
    <scope>NUCLEOTIDE SEQUENCE [LARGE SCALE GENOMIC DNA]</scope>
    <source>
        <strain evidence="10 11">DSM 29821</strain>
    </source>
</reference>
<name>A0A327W441_9BACT</name>
<feature type="transmembrane region" description="Helical" evidence="7">
    <location>
        <begin position="82"/>
        <end position="101"/>
    </location>
</feature>
<dbReference type="RefSeq" id="WP_111591803.1">
    <property type="nucleotide sequence ID" value="NZ_QLMA01000003.1"/>
</dbReference>
<evidence type="ECO:0000256" key="2">
    <source>
        <dbReference type="ARBA" id="ARBA00009045"/>
    </source>
</evidence>
<sequence length="276" mass="31591">MITGIAVIILILITVILTWMGFRNNAFLNKQIFEIEQVRKNKRYSNIISSGFVHVNWWQLLLNMYSLYFFGTHLSERIGEPLVLLVYFVSLAGGNLITLYLHRKHDDYSSLGANGAVAGVMFTALALSPEMEVDMLGVLQIPGWIYAVVYILLSLYAIRSKKYNIGHETHLAGALCGLALALALFHNDINYLMLAAMLLPCICFIYIVVTRPYLLYISNNFFQKHYRYVDIDDQYRMDRATRAKKVDAILEKIQARGIESLSAEERRILEDHSSRL</sequence>
<dbReference type="InterPro" id="IPR046483">
    <property type="entry name" value="DUF6576"/>
</dbReference>
<keyword evidence="11" id="KW-1185">Reference proteome</keyword>
<dbReference type="Proteomes" id="UP000249819">
    <property type="component" value="Unassembled WGS sequence"/>
</dbReference>
<feature type="domain" description="DUF6576" evidence="9">
    <location>
        <begin position="230"/>
        <end position="274"/>
    </location>
</feature>
<dbReference type="InterPro" id="IPR050925">
    <property type="entry name" value="Rhomboid_protease_S54"/>
</dbReference>
<evidence type="ECO:0000256" key="6">
    <source>
        <dbReference type="ARBA" id="ARBA00023136"/>
    </source>
</evidence>
<evidence type="ECO:0000256" key="1">
    <source>
        <dbReference type="ARBA" id="ARBA00004141"/>
    </source>
</evidence>
<keyword evidence="5 7" id="KW-1133">Transmembrane helix</keyword>
<organism evidence="10 11">
    <name type="scientific">Chitinophaga dinghuensis</name>
    <dbReference type="NCBI Taxonomy" id="1539050"/>
    <lineage>
        <taxon>Bacteria</taxon>
        <taxon>Pseudomonadati</taxon>
        <taxon>Bacteroidota</taxon>
        <taxon>Chitinophagia</taxon>
        <taxon>Chitinophagales</taxon>
        <taxon>Chitinophagaceae</taxon>
        <taxon>Chitinophaga</taxon>
    </lineage>
</organism>